<name>A0AAD0AFX8_FAUOS</name>
<reference evidence="1" key="1">
    <citation type="submission" date="2017-10" db="EMBL/GenBank/DDBJ databases">
        <title>Complete Genome Sequence from Moraxella oslensis YHS isolated from human skin.</title>
        <authorList>
            <person name="Lee K."/>
            <person name="Lim J.Y."/>
            <person name="Hwang I."/>
        </authorList>
    </citation>
    <scope>NUCLEOTIDE SEQUENCE</scope>
    <source>
        <strain evidence="1">YHS</strain>
        <plasmid evidence="1">pYHS1</plasmid>
    </source>
</reference>
<accession>A0AAD0AFX8</accession>
<proteinExistence type="predicted"/>
<evidence type="ECO:0000313" key="1">
    <source>
        <dbReference type="EMBL" id="ATQ84190.1"/>
    </source>
</evidence>
<dbReference type="AlphaFoldDB" id="A0AAD0AFX8"/>
<geneLocation type="plasmid" evidence="1">
    <name>pYHS1</name>
</geneLocation>
<organism evidence="1">
    <name type="scientific">Faucicola osloensis</name>
    <name type="common">Moraxella osloensis</name>
    <dbReference type="NCBI Taxonomy" id="34062"/>
    <lineage>
        <taxon>Bacteria</taxon>
        <taxon>Pseudomonadati</taxon>
        <taxon>Pseudomonadota</taxon>
        <taxon>Gammaproteobacteria</taxon>
        <taxon>Moraxellales</taxon>
        <taxon>Moraxellaceae</taxon>
        <taxon>Faucicola</taxon>
    </lineage>
</organism>
<dbReference type="NCBIfam" id="NF033831">
    <property type="entry name" value="sce7725_fam"/>
    <property type="match status" value="1"/>
</dbReference>
<sequence length="306" mass="34976">MYYPIFRGKLNELLALRELAILDIEKRFCPVIEPVKNSFSPLIKTIEVLNANGIEPLIILNPSVGDLKNNSESIQKILSNTKNIKFTPTFIVENSIEDIEPFIKNFENYAFFLKGGLDQSIIDKSQNALLTFINSDISPGRLKQLNNVILYGDFFKRQKKNADYPKESVFSELHTYYSDYSNVVGFGDYSITGEEYSESGGPAYVVTIHMSYINQEKFNELYIRHYSSKSDGTPSNPGKKFLEALELFVNDYQSQDNYVSFIETEGVRQFLSLHESSHFPGLGQVKKISILHHTETINDYLINNEN</sequence>
<gene>
    <name evidence="1" type="ORF">YHS_09620</name>
</gene>
<dbReference type="InterPro" id="IPR047727">
    <property type="entry name" value="Sce7725-like"/>
</dbReference>
<protein>
    <recommendedName>
        <fullName evidence="2">Sce7725 family protein</fullName>
    </recommendedName>
</protein>
<keyword evidence="1" id="KW-0614">Plasmid</keyword>
<evidence type="ECO:0008006" key="2">
    <source>
        <dbReference type="Google" id="ProtNLM"/>
    </source>
</evidence>
<dbReference type="EMBL" id="CP024177">
    <property type="protein sequence ID" value="ATQ84190.1"/>
    <property type="molecule type" value="Genomic_DNA"/>
</dbReference>